<dbReference type="Proteomes" id="UP000824621">
    <property type="component" value="Unassembled WGS sequence"/>
</dbReference>
<protein>
    <recommendedName>
        <fullName evidence="3">Pectate lyase superfamily protein domain-containing protein</fullName>
    </recommendedName>
</protein>
<accession>A0ABS7WQM8</accession>
<reference evidence="1 2" key="1">
    <citation type="submission" date="2021-04" db="EMBL/GenBank/DDBJ databases">
        <authorList>
            <person name="Pira H."/>
            <person name="Risdian C."/>
            <person name="Wink J."/>
        </authorList>
    </citation>
    <scope>NUCLEOTIDE SEQUENCE [LARGE SCALE GENOMIC DNA]</scope>
    <source>
        <strain evidence="1 2">DSM 107782</strain>
    </source>
</reference>
<dbReference type="InterPro" id="IPR012334">
    <property type="entry name" value="Pectin_lyas_fold"/>
</dbReference>
<comment type="caution">
    <text evidence="1">The sequence shown here is derived from an EMBL/GenBank/DDBJ whole genome shotgun (WGS) entry which is preliminary data.</text>
</comment>
<gene>
    <name evidence="1" type="ORF">KCN53_14655</name>
</gene>
<organism evidence="1 2">
    <name type="scientific">Pacificimonas aurantium</name>
    <dbReference type="NCBI Taxonomy" id="1250540"/>
    <lineage>
        <taxon>Bacteria</taxon>
        <taxon>Pseudomonadati</taxon>
        <taxon>Pseudomonadota</taxon>
        <taxon>Alphaproteobacteria</taxon>
        <taxon>Sphingomonadales</taxon>
        <taxon>Sphingosinicellaceae</taxon>
        <taxon>Pacificimonas</taxon>
    </lineage>
</organism>
<dbReference type="Gene3D" id="2.160.20.10">
    <property type="entry name" value="Single-stranded right-handed beta-helix, Pectin lyase-like"/>
    <property type="match status" value="2"/>
</dbReference>
<dbReference type="InterPro" id="IPR011050">
    <property type="entry name" value="Pectin_lyase_fold/virulence"/>
</dbReference>
<dbReference type="EMBL" id="JAGSGB010000004">
    <property type="protein sequence ID" value="MBZ6379867.1"/>
    <property type="molecule type" value="Genomic_DNA"/>
</dbReference>
<evidence type="ECO:0008006" key="3">
    <source>
        <dbReference type="Google" id="ProtNLM"/>
    </source>
</evidence>
<keyword evidence="2" id="KW-1185">Reference proteome</keyword>
<evidence type="ECO:0000313" key="2">
    <source>
        <dbReference type="Proteomes" id="UP000824621"/>
    </source>
</evidence>
<dbReference type="SUPFAM" id="SSF51126">
    <property type="entry name" value="Pectin lyase-like"/>
    <property type="match status" value="1"/>
</dbReference>
<sequence length="585" mass="61300">MTFAVVDTREEMAALMPNGGDFVVLTENGRAGEFKYSTSDLSTEVSADSRQGIYVPLNSDTGASGAWVRIRTEGELHGEWFGLAADGTTDDTAALNALIAMANIDPAEEGVAVTVPPGNYSVPNGIKTEIARDNVNVRAYGAEFKITSNPLLTFGDRSAVFSGGGSFYGPRIVGSSADSTTRAVKIQGVNGVRLRDLNVSLIAGMVTLGHDSDYRAQGTMIENVRGEILNTDNAIAIDCRFGGGLIARAIFLSAANSNGQVPAYPEPDPAEGNRSLFTSQEDTIAVKMGESPWDTIVISDSVFGHFQYGLKMKFSSGGNISNGKFSNVFFDYSGTAGLSMDTTGGGAFNDITFTACWFVSVNAHAVDITGTGGAVRAIRFIGCEGRQSGKNNWHFSCQTMENVELVACVGFGANRLSSNDVSDQDDLVILSGGVAVNGGAFGGDGFPFTGICGNQARYGIQIANNLPNVQIVNTESDGVTAPTAIPKYTASSDNVRVQGNRAVDASGPAYKLSGSLSVPTSAATETWYGPYARDISIFGGSVSKIQHNGVDVSSGNGPVTLRLEVGDTWSVTYSATPSATFRNIA</sequence>
<dbReference type="RefSeq" id="WP_143712251.1">
    <property type="nucleotide sequence ID" value="NZ_JAGSGB010000004.1"/>
</dbReference>
<evidence type="ECO:0000313" key="1">
    <source>
        <dbReference type="EMBL" id="MBZ6379867.1"/>
    </source>
</evidence>
<proteinExistence type="predicted"/>
<name>A0ABS7WQM8_9SPHN</name>